<name>E9I3U9_DAPPU</name>
<dbReference type="OrthoDB" id="10038586at2759"/>
<keyword evidence="3" id="KW-1185">Reference proteome</keyword>
<feature type="region of interest" description="Disordered" evidence="1">
    <location>
        <begin position="1"/>
        <end position="39"/>
    </location>
</feature>
<dbReference type="Proteomes" id="UP000000305">
    <property type="component" value="Unassembled WGS sequence"/>
</dbReference>
<evidence type="ECO:0008006" key="4">
    <source>
        <dbReference type="Google" id="ProtNLM"/>
    </source>
</evidence>
<protein>
    <recommendedName>
        <fullName evidence="4">PDZ domain-containing protein</fullName>
    </recommendedName>
</protein>
<dbReference type="AlphaFoldDB" id="E9I3U9"/>
<proteinExistence type="predicted"/>
<gene>
    <name evidence="2" type="ORF">DAPPUDRAFT_340115</name>
</gene>
<dbReference type="KEGG" id="dpx:DAPPUDRAFT_340115"/>
<dbReference type="EMBL" id="GL734759">
    <property type="protein sequence ID" value="EFX61331.1"/>
    <property type="molecule type" value="Genomic_DNA"/>
</dbReference>
<sequence>MADNVVSDDQNGDLENFEVDKRDSFGSDDELEDGDEDQSRIVTSLDHEIDIDLIEKLYLKSSTNLHLEVKYPDVERLLELKQVKNRGSSNLVLDDDDVTSYALNALLAKTSMLKEDEYLNNYLKIVYVKFKQDQLPKLVKSKRSLCENVLGIYPNLGFEPRSNEYKVLVQGFVPKRINYLNQQLKIGDRLVSINDVKVNLNNIENLLVASIKQSSTLKIVAVSPLTFVNLNTIELLTKRDEHLERVVKSRRIEKTSAVSKSTKVVKGDRVKCETFYEQEFN</sequence>
<dbReference type="HOGENOM" id="CLU_992354_0_0_1"/>
<feature type="compositionally biased region" description="Acidic residues" evidence="1">
    <location>
        <begin position="26"/>
        <end position="36"/>
    </location>
</feature>
<evidence type="ECO:0000313" key="2">
    <source>
        <dbReference type="EMBL" id="EFX61331.1"/>
    </source>
</evidence>
<dbReference type="InterPro" id="IPR036034">
    <property type="entry name" value="PDZ_sf"/>
</dbReference>
<evidence type="ECO:0000256" key="1">
    <source>
        <dbReference type="SAM" id="MobiDB-lite"/>
    </source>
</evidence>
<dbReference type="InParanoid" id="E9I3U9"/>
<accession>E9I3U9</accession>
<dbReference type="SUPFAM" id="SSF50156">
    <property type="entry name" value="PDZ domain-like"/>
    <property type="match status" value="1"/>
</dbReference>
<evidence type="ECO:0000313" key="3">
    <source>
        <dbReference type="Proteomes" id="UP000000305"/>
    </source>
</evidence>
<feature type="non-terminal residue" evidence="2">
    <location>
        <position position="281"/>
    </location>
</feature>
<organism evidence="2 3">
    <name type="scientific">Daphnia pulex</name>
    <name type="common">Water flea</name>
    <dbReference type="NCBI Taxonomy" id="6669"/>
    <lineage>
        <taxon>Eukaryota</taxon>
        <taxon>Metazoa</taxon>
        <taxon>Ecdysozoa</taxon>
        <taxon>Arthropoda</taxon>
        <taxon>Crustacea</taxon>
        <taxon>Branchiopoda</taxon>
        <taxon>Diplostraca</taxon>
        <taxon>Cladocera</taxon>
        <taxon>Anomopoda</taxon>
        <taxon>Daphniidae</taxon>
        <taxon>Daphnia</taxon>
    </lineage>
</organism>
<reference evidence="2 3" key="1">
    <citation type="journal article" date="2011" name="Science">
        <title>The ecoresponsive genome of Daphnia pulex.</title>
        <authorList>
            <person name="Colbourne J.K."/>
            <person name="Pfrender M.E."/>
            <person name="Gilbert D."/>
            <person name="Thomas W.K."/>
            <person name="Tucker A."/>
            <person name="Oakley T.H."/>
            <person name="Tokishita S."/>
            <person name="Aerts A."/>
            <person name="Arnold G.J."/>
            <person name="Basu M.K."/>
            <person name="Bauer D.J."/>
            <person name="Caceres C.E."/>
            <person name="Carmel L."/>
            <person name="Casola C."/>
            <person name="Choi J.H."/>
            <person name="Detter J.C."/>
            <person name="Dong Q."/>
            <person name="Dusheyko S."/>
            <person name="Eads B.D."/>
            <person name="Frohlich T."/>
            <person name="Geiler-Samerotte K.A."/>
            <person name="Gerlach D."/>
            <person name="Hatcher P."/>
            <person name="Jogdeo S."/>
            <person name="Krijgsveld J."/>
            <person name="Kriventseva E.V."/>
            <person name="Kultz D."/>
            <person name="Laforsch C."/>
            <person name="Lindquist E."/>
            <person name="Lopez J."/>
            <person name="Manak J.R."/>
            <person name="Muller J."/>
            <person name="Pangilinan J."/>
            <person name="Patwardhan R.P."/>
            <person name="Pitluck S."/>
            <person name="Pritham E.J."/>
            <person name="Rechtsteiner A."/>
            <person name="Rho M."/>
            <person name="Rogozin I.B."/>
            <person name="Sakarya O."/>
            <person name="Salamov A."/>
            <person name="Schaack S."/>
            <person name="Shapiro H."/>
            <person name="Shiga Y."/>
            <person name="Skalitzky C."/>
            <person name="Smith Z."/>
            <person name="Souvorov A."/>
            <person name="Sung W."/>
            <person name="Tang Z."/>
            <person name="Tsuchiya D."/>
            <person name="Tu H."/>
            <person name="Vos H."/>
            <person name="Wang M."/>
            <person name="Wolf Y.I."/>
            <person name="Yamagata H."/>
            <person name="Yamada T."/>
            <person name="Ye Y."/>
            <person name="Shaw J.R."/>
            <person name="Andrews J."/>
            <person name="Crease T.J."/>
            <person name="Tang H."/>
            <person name="Lucas S.M."/>
            <person name="Robertson H.M."/>
            <person name="Bork P."/>
            <person name="Koonin E.V."/>
            <person name="Zdobnov E.M."/>
            <person name="Grigoriev I.V."/>
            <person name="Lynch M."/>
            <person name="Boore J.L."/>
        </authorList>
    </citation>
    <scope>NUCLEOTIDE SEQUENCE [LARGE SCALE GENOMIC DNA]</scope>
</reference>